<feature type="domain" description="Cerebral cavernous malformations 2 harmonin-homology" evidence="3">
    <location>
        <begin position="238"/>
        <end position="330"/>
    </location>
</feature>
<sequence>MDRSEFKERKLMSLSRETKQHKVTDPSPDYLMGDLLMKKDYIESDVWYAGLIPGVPVEVDVTNRTDVLRIIDRGKREELVPLQLSPDPDAGFSLSKSNIRIHKQDYETLDIPIHVIAALCYIKDDGLHILAIKYGIPDKCDLAVLYCKNQSQADTICAAVGQCFQRAYQEATIELLQETIRQAEKDRSSIASSEGSSTTINDLNQHSFLSTSDQEETKPRKHRTHSVGEKSETSSIGHHALLVKEYMNKLPNIFTNYDELKQFGTLFQALNDPSNTDISEICDKMFKLYGPNREHLMAELCPFIPSKHYQYFERFLKDKKISVSENGHSTMSSSHSYNRIYTKHNYSEGKTSKNPRLRSQSDVSTMNASDLDHVLERLSVELEKMDASVGDVNNSYIYTDNNDTR</sequence>
<dbReference type="InterPro" id="IPR032375">
    <property type="entry name" value="CCM2_C"/>
</dbReference>
<evidence type="ECO:0000313" key="4">
    <source>
        <dbReference type="EMBL" id="CAG2218522.1"/>
    </source>
</evidence>
<dbReference type="PANTHER" id="PTHR21642:SF6">
    <property type="entry name" value="CEREBRAL CAVERNOUS MALFORMATIONS 2 HARMONIN-HOMOLOGY DOMAIN-CONTAINING PROTEIN"/>
    <property type="match status" value="1"/>
</dbReference>
<dbReference type="Gene3D" id="1.20.1160.20">
    <property type="match status" value="1"/>
</dbReference>
<comment type="caution">
    <text evidence="4">The sequence shown here is derived from an EMBL/GenBank/DDBJ whole genome shotgun (WGS) entry which is preliminary data.</text>
</comment>
<feature type="compositionally biased region" description="Polar residues" evidence="2">
    <location>
        <begin position="198"/>
        <end position="212"/>
    </location>
</feature>
<feature type="compositionally biased region" description="Polar residues" evidence="2">
    <location>
        <begin position="352"/>
        <end position="365"/>
    </location>
</feature>
<evidence type="ECO:0000256" key="2">
    <source>
        <dbReference type="SAM" id="MobiDB-lite"/>
    </source>
</evidence>
<proteinExistence type="inferred from homology"/>
<protein>
    <recommendedName>
        <fullName evidence="3">Cerebral cavernous malformations 2 harmonin-homology domain-containing protein</fullName>
    </recommendedName>
</protein>
<feature type="region of interest" description="Disordered" evidence="2">
    <location>
        <begin position="344"/>
        <end position="365"/>
    </location>
</feature>
<evidence type="ECO:0000256" key="1">
    <source>
        <dbReference type="ARBA" id="ARBA00010822"/>
    </source>
</evidence>
<dbReference type="OrthoDB" id="5828470at2759"/>
<name>A0A8S3SIC6_MYTED</name>
<keyword evidence="5" id="KW-1185">Reference proteome</keyword>
<organism evidence="4 5">
    <name type="scientific">Mytilus edulis</name>
    <name type="common">Blue mussel</name>
    <dbReference type="NCBI Taxonomy" id="6550"/>
    <lineage>
        <taxon>Eukaryota</taxon>
        <taxon>Metazoa</taxon>
        <taxon>Spiralia</taxon>
        <taxon>Lophotrochozoa</taxon>
        <taxon>Mollusca</taxon>
        <taxon>Bivalvia</taxon>
        <taxon>Autobranchia</taxon>
        <taxon>Pteriomorphia</taxon>
        <taxon>Mytilida</taxon>
        <taxon>Mytiloidea</taxon>
        <taxon>Mytilidae</taxon>
        <taxon>Mytilinae</taxon>
        <taxon>Mytilus</taxon>
    </lineage>
</organism>
<dbReference type="PANTHER" id="PTHR21642">
    <property type="entry name" value="CEREBRAL CAVERNOUS MALFORMATIONS PROTEIN 2 HOMOLOG"/>
    <property type="match status" value="1"/>
</dbReference>
<dbReference type="EMBL" id="CAJPWZ010001600">
    <property type="protein sequence ID" value="CAG2218522.1"/>
    <property type="molecule type" value="Genomic_DNA"/>
</dbReference>
<evidence type="ECO:0000313" key="5">
    <source>
        <dbReference type="Proteomes" id="UP000683360"/>
    </source>
</evidence>
<reference evidence="4" key="1">
    <citation type="submission" date="2021-03" db="EMBL/GenBank/DDBJ databases">
        <authorList>
            <person name="Bekaert M."/>
        </authorList>
    </citation>
    <scope>NUCLEOTIDE SEQUENCE</scope>
</reference>
<dbReference type="AlphaFoldDB" id="A0A8S3SIC6"/>
<gene>
    <name evidence="4" type="ORF">MEDL_32136</name>
</gene>
<dbReference type="InterPro" id="IPR026159">
    <property type="entry name" value="Malcavernin"/>
</dbReference>
<dbReference type="Gene3D" id="2.30.29.30">
    <property type="entry name" value="Pleckstrin-homology domain (PH domain)/Phosphotyrosine-binding domain (PTB)"/>
    <property type="match status" value="1"/>
</dbReference>
<dbReference type="Proteomes" id="UP000683360">
    <property type="component" value="Unassembled WGS sequence"/>
</dbReference>
<comment type="similarity">
    <text evidence="1">Belongs to the CCM2 family.</text>
</comment>
<dbReference type="InterPro" id="IPR011993">
    <property type="entry name" value="PH-like_dom_sf"/>
</dbReference>
<accession>A0A8S3SIC6</accession>
<dbReference type="Pfam" id="PF16545">
    <property type="entry name" value="CCM2_C"/>
    <property type="match status" value="1"/>
</dbReference>
<feature type="region of interest" description="Disordered" evidence="2">
    <location>
        <begin position="186"/>
        <end position="233"/>
    </location>
</feature>
<evidence type="ECO:0000259" key="3">
    <source>
        <dbReference type="Pfam" id="PF16545"/>
    </source>
</evidence>